<evidence type="ECO:0000256" key="3">
    <source>
        <dbReference type="ARBA" id="ARBA00022833"/>
    </source>
</evidence>
<name>A0A7S1T447_9CHLO</name>
<dbReference type="InterPro" id="IPR019787">
    <property type="entry name" value="Znf_PHD-finger"/>
</dbReference>
<organism evidence="9">
    <name type="scientific">Tetraselmis chuii</name>
    <dbReference type="NCBI Taxonomy" id="63592"/>
    <lineage>
        <taxon>Eukaryota</taxon>
        <taxon>Viridiplantae</taxon>
        <taxon>Chlorophyta</taxon>
        <taxon>core chlorophytes</taxon>
        <taxon>Chlorodendrophyceae</taxon>
        <taxon>Chlorodendrales</taxon>
        <taxon>Chlorodendraceae</taxon>
        <taxon>Tetraselmis</taxon>
    </lineage>
</organism>
<evidence type="ECO:0000313" key="9">
    <source>
        <dbReference type="EMBL" id="CAD9217113.1"/>
    </source>
</evidence>
<dbReference type="SMART" id="SM00249">
    <property type="entry name" value="PHD"/>
    <property type="match status" value="2"/>
</dbReference>
<evidence type="ECO:0000256" key="2">
    <source>
        <dbReference type="ARBA" id="ARBA00022771"/>
    </source>
</evidence>
<protein>
    <recommendedName>
        <fullName evidence="10">PHD-type domain-containing protein</fullName>
    </recommendedName>
</protein>
<dbReference type="InterPro" id="IPR034732">
    <property type="entry name" value="EPHD"/>
</dbReference>
<dbReference type="PROSITE" id="PS50016">
    <property type="entry name" value="ZF_PHD_2"/>
    <property type="match status" value="1"/>
</dbReference>
<feature type="compositionally biased region" description="Pro residues" evidence="6">
    <location>
        <begin position="388"/>
        <end position="397"/>
    </location>
</feature>
<proteinExistence type="predicted"/>
<feature type="domain" description="PHD-type" evidence="8">
    <location>
        <begin position="141"/>
        <end position="255"/>
    </location>
</feature>
<gene>
    <name evidence="9" type="ORF">TCHU04912_LOCUS19219</name>
</gene>
<dbReference type="CDD" id="cd15492">
    <property type="entry name" value="PHD_BRPF_JADE_like"/>
    <property type="match status" value="1"/>
</dbReference>
<dbReference type="Pfam" id="PF13832">
    <property type="entry name" value="zf-HC5HC2H_2"/>
    <property type="match status" value="1"/>
</dbReference>
<feature type="compositionally biased region" description="Gly residues" evidence="6">
    <location>
        <begin position="418"/>
        <end position="429"/>
    </location>
</feature>
<evidence type="ECO:0008006" key="10">
    <source>
        <dbReference type="Google" id="ProtNLM"/>
    </source>
</evidence>
<sequence>MLREQQVMLEALAAASPRVTPAGLRGAVARSDASRDGPTDLGPHDLRDPLALRRVDADAVCVVCGEGASVSPNVIVYCERCDIGVHQRCYGVTAIPTGEWFCWPCAKHEEILEARGVPRPQIRPPRWQRKARSALEGGSLDTTCALCPNKGGAYRRTADGKQWVHEVCARWHPEVSLLEAPPGPDAIVGLGDVRAERWEQPCAVCGSSAGVVVPCEASGCSFAAHPICARRAGLRLAARSIAGRELYTMQCAKHASGVSGACHVEGAVLEVLPSITSPKASTAAAQKKKEKVKVYAPENGEGKVEGKVKQTAAEARLEALAEQLDSLARTRLEMEQLRLLCERARRRERLKREGCRLLRNLAATLREGGGTGEEDSGVLAALAATFPEPLPAPPQPPKRGRPPSEKGGNAKRARLVGRKGGSAGGGGVGMEPVVKVDRECMMTAGQAEAVNDKLPKGYLYVPAEDVAEPSSRP</sequence>
<evidence type="ECO:0000256" key="1">
    <source>
        <dbReference type="ARBA" id="ARBA00022723"/>
    </source>
</evidence>
<keyword evidence="1" id="KW-0479">Metal-binding</keyword>
<dbReference type="Pfam" id="PF13831">
    <property type="entry name" value="PHD_2"/>
    <property type="match status" value="1"/>
</dbReference>
<dbReference type="GO" id="GO:0008270">
    <property type="term" value="F:zinc ion binding"/>
    <property type="evidence" value="ECO:0007669"/>
    <property type="project" value="UniProtKB-KW"/>
</dbReference>
<dbReference type="InterPro" id="IPR011011">
    <property type="entry name" value="Znf_FYVE_PHD"/>
</dbReference>
<feature type="coiled-coil region" evidence="5">
    <location>
        <begin position="310"/>
        <end position="347"/>
    </location>
</feature>
<evidence type="ECO:0000259" key="8">
    <source>
        <dbReference type="PROSITE" id="PS51805"/>
    </source>
</evidence>
<dbReference type="PROSITE" id="PS01359">
    <property type="entry name" value="ZF_PHD_1"/>
    <property type="match status" value="1"/>
</dbReference>
<keyword evidence="3" id="KW-0862">Zinc</keyword>
<dbReference type="PANTHER" id="PTHR13793">
    <property type="entry name" value="PHD FINGER PROTEINS"/>
    <property type="match status" value="1"/>
</dbReference>
<evidence type="ECO:0000256" key="6">
    <source>
        <dbReference type="SAM" id="MobiDB-lite"/>
    </source>
</evidence>
<feature type="domain" description="PHD-type" evidence="7">
    <location>
        <begin position="58"/>
        <end position="108"/>
    </location>
</feature>
<dbReference type="InterPro" id="IPR013083">
    <property type="entry name" value="Znf_RING/FYVE/PHD"/>
</dbReference>
<dbReference type="InterPro" id="IPR019786">
    <property type="entry name" value="Zinc_finger_PHD-type_CS"/>
</dbReference>
<reference evidence="9" key="1">
    <citation type="submission" date="2021-01" db="EMBL/GenBank/DDBJ databases">
        <authorList>
            <person name="Corre E."/>
            <person name="Pelletier E."/>
            <person name="Niang G."/>
            <person name="Scheremetjew M."/>
            <person name="Finn R."/>
            <person name="Kale V."/>
            <person name="Holt S."/>
            <person name="Cochrane G."/>
            <person name="Meng A."/>
            <person name="Brown T."/>
            <person name="Cohen L."/>
        </authorList>
    </citation>
    <scope>NUCLEOTIDE SEQUENCE</scope>
    <source>
        <strain evidence="9">PLY429</strain>
    </source>
</reference>
<dbReference type="EMBL" id="HBGG01037175">
    <property type="protein sequence ID" value="CAD9217113.1"/>
    <property type="molecule type" value="Transcribed_RNA"/>
</dbReference>
<feature type="region of interest" description="Disordered" evidence="6">
    <location>
        <begin position="387"/>
        <end position="430"/>
    </location>
</feature>
<evidence type="ECO:0000259" key="7">
    <source>
        <dbReference type="PROSITE" id="PS50016"/>
    </source>
</evidence>
<keyword evidence="5" id="KW-0175">Coiled coil</keyword>
<dbReference type="GO" id="GO:0006357">
    <property type="term" value="P:regulation of transcription by RNA polymerase II"/>
    <property type="evidence" value="ECO:0007669"/>
    <property type="project" value="TreeGrafter"/>
</dbReference>
<dbReference type="InterPro" id="IPR001965">
    <property type="entry name" value="Znf_PHD"/>
</dbReference>
<dbReference type="PANTHER" id="PTHR13793:SF107">
    <property type="entry name" value="BROMODOMAIN-CONTAINING PROTEIN HOMOLOG"/>
    <property type="match status" value="1"/>
</dbReference>
<dbReference type="PROSITE" id="PS51805">
    <property type="entry name" value="EPHD"/>
    <property type="match status" value="1"/>
</dbReference>
<evidence type="ECO:0000256" key="5">
    <source>
        <dbReference type="SAM" id="Coils"/>
    </source>
</evidence>
<feature type="region of interest" description="Disordered" evidence="6">
    <location>
        <begin position="25"/>
        <end position="44"/>
    </location>
</feature>
<dbReference type="AlphaFoldDB" id="A0A7S1T447"/>
<accession>A0A7S1T447</accession>
<dbReference type="CDD" id="cd15571">
    <property type="entry name" value="ePHD"/>
    <property type="match status" value="1"/>
</dbReference>
<feature type="compositionally biased region" description="Basic and acidic residues" evidence="6">
    <location>
        <begin position="32"/>
        <end position="44"/>
    </location>
</feature>
<evidence type="ECO:0000256" key="4">
    <source>
        <dbReference type="PROSITE-ProRule" id="PRU00146"/>
    </source>
</evidence>
<dbReference type="SUPFAM" id="SSF57903">
    <property type="entry name" value="FYVE/PHD zinc finger"/>
    <property type="match status" value="1"/>
</dbReference>
<dbReference type="Gene3D" id="3.30.40.10">
    <property type="entry name" value="Zinc/RING finger domain, C3HC4 (zinc finger)"/>
    <property type="match status" value="2"/>
</dbReference>
<dbReference type="InterPro" id="IPR050701">
    <property type="entry name" value="Histone_Mod_Regulator"/>
</dbReference>
<keyword evidence="2 4" id="KW-0863">Zinc-finger</keyword>